<sequence length="628" mass="71116">METIFKTTNSTSHSDDDMELNTNSCTCNFRKSMGLPCKHIFFARLLISIDLFGTELCVSRWTRSYYRENTRLFSPMVAPSKTLCNSSNKVSNASQVVDARNTTLLSENQKYKKAFFVAQNLAAACSAVGMKEFMSRMKLLTEIEELWKNNHTVEVEDSCTASTAKAEPVFALDIDKQVPVYIDEVHAVSNESTVEADSCFILEGQTIVPENASVQCIDIVLEEHTTFPEKILVLNVLTYIWYSVSVPTTSHRANSIASVYNDDLSIAVQLSEFIHTIADQSAALCAEKGTCRIDGDEVKNCLDELLPSAEMLLLVDNQYLKQIKRKEFPSNVSQKKGKGKKTSRKNCSPTKGIESEGNNRKRKRDVPDLEDNICNDKDGTITFFPDVMETMQSLRGEIIDFIKISLSDDQRDSITQYLCTFQEVRSLSHIDNASLIHSLIEFIIKRKTENDLHQNNGSLSDLKMPTKLKRKGRPKGSQQTVIGLPKKRGKNKLVPFFKRTVDEKEREILSWLVSVDSVMKASGGTLLDEEDLVGLSEDSLPYRCLDDYVDLTIVQKNFTSSAWLYILSIVKEKQQKGGYILCTYCNVFITTENDDAVECDFCLLWWHISCIKLKSKPKVKHWYCKSCR</sequence>
<organism evidence="8 9">
    <name type="scientific">Mytilus edulis</name>
    <name type="common">Blue mussel</name>
    <dbReference type="NCBI Taxonomy" id="6550"/>
    <lineage>
        <taxon>Eukaryota</taxon>
        <taxon>Metazoa</taxon>
        <taxon>Spiralia</taxon>
        <taxon>Lophotrochozoa</taxon>
        <taxon>Mollusca</taxon>
        <taxon>Bivalvia</taxon>
        <taxon>Autobranchia</taxon>
        <taxon>Pteriomorphia</taxon>
        <taxon>Mytilida</taxon>
        <taxon>Mytiloidea</taxon>
        <taxon>Mytilidae</taxon>
        <taxon>Mytilinae</taxon>
        <taxon>Mytilus</taxon>
    </lineage>
</organism>
<evidence type="ECO:0000256" key="5">
    <source>
        <dbReference type="SAM" id="MobiDB-lite"/>
    </source>
</evidence>
<dbReference type="GO" id="GO:0008270">
    <property type="term" value="F:zinc ion binding"/>
    <property type="evidence" value="ECO:0007669"/>
    <property type="project" value="UniProtKB-KW"/>
</dbReference>
<reference evidence="8" key="1">
    <citation type="submission" date="2021-03" db="EMBL/GenBank/DDBJ databases">
        <authorList>
            <person name="Bekaert M."/>
        </authorList>
    </citation>
    <scope>NUCLEOTIDE SEQUENCE</scope>
</reference>
<dbReference type="InterPro" id="IPR011011">
    <property type="entry name" value="Znf_FYVE_PHD"/>
</dbReference>
<protein>
    <submittedName>
        <fullName evidence="8">Uncharacterized protein</fullName>
    </submittedName>
</protein>
<feature type="region of interest" description="Disordered" evidence="5">
    <location>
        <begin position="454"/>
        <end position="481"/>
    </location>
</feature>
<dbReference type="PROSITE" id="PS50016">
    <property type="entry name" value="ZF_PHD_2"/>
    <property type="match status" value="1"/>
</dbReference>
<dbReference type="PANTHER" id="PTHR31569">
    <property type="entry name" value="SWIM-TYPE DOMAIN-CONTAINING PROTEIN"/>
    <property type="match status" value="1"/>
</dbReference>
<dbReference type="SUPFAM" id="SSF57903">
    <property type="entry name" value="FYVE/PHD zinc finger"/>
    <property type="match status" value="1"/>
</dbReference>
<dbReference type="InterPro" id="IPR007527">
    <property type="entry name" value="Znf_SWIM"/>
</dbReference>
<dbReference type="PROSITE" id="PS01359">
    <property type="entry name" value="ZF_PHD_1"/>
    <property type="match status" value="1"/>
</dbReference>
<keyword evidence="2 4" id="KW-0863">Zinc-finger</keyword>
<dbReference type="CDD" id="cd15517">
    <property type="entry name" value="PHD_TCF19_like"/>
    <property type="match status" value="1"/>
</dbReference>
<dbReference type="SMART" id="SM00249">
    <property type="entry name" value="PHD"/>
    <property type="match status" value="1"/>
</dbReference>
<comment type="caution">
    <text evidence="8">The sequence shown here is derived from an EMBL/GenBank/DDBJ whole genome shotgun (WGS) entry which is preliminary data.</text>
</comment>
<dbReference type="PROSITE" id="PS50966">
    <property type="entry name" value="ZF_SWIM"/>
    <property type="match status" value="1"/>
</dbReference>
<keyword evidence="3" id="KW-0862">Zinc</keyword>
<dbReference type="InterPro" id="IPR052579">
    <property type="entry name" value="Zinc_finger_SWIM"/>
</dbReference>
<feature type="region of interest" description="Disordered" evidence="5">
    <location>
        <begin position="330"/>
        <end position="370"/>
    </location>
</feature>
<name>A0A8S3TQ11_MYTED</name>
<dbReference type="InterPro" id="IPR019787">
    <property type="entry name" value="Znf_PHD-finger"/>
</dbReference>
<evidence type="ECO:0000256" key="2">
    <source>
        <dbReference type="ARBA" id="ARBA00022771"/>
    </source>
</evidence>
<feature type="domain" description="SWIM-type" evidence="7">
    <location>
        <begin position="10"/>
        <end position="48"/>
    </location>
</feature>
<dbReference type="Proteomes" id="UP000683360">
    <property type="component" value="Unassembled WGS sequence"/>
</dbReference>
<dbReference type="InterPro" id="IPR019786">
    <property type="entry name" value="Zinc_finger_PHD-type_CS"/>
</dbReference>
<evidence type="ECO:0000313" key="9">
    <source>
        <dbReference type="Proteomes" id="UP000683360"/>
    </source>
</evidence>
<dbReference type="PANTHER" id="PTHR31569:SF4">
    <property type="entry name" value="SWIM-TYPE DOMAIN-CONTAINING PROTEIN"/>
    <property type="match status" value="1"/>
</dbReference>
<evidence type="ECO:0000256" key="1">
    <source>
        <dbReference type="ARBA" id="ARBA00022723"/>
    </source>
</evidence>
<gene>
    <name evidence="8" type="ORF">MEDL_45175</name>
</gene>
<evidence type="ECO:0000256" key="3">
    <source>
        <dbReference type="ARBA" id="ARBA00022833"/>
    </source>
</evidence>
<feature type="domain" description="PHD-type" evidence="6">
    <location>
        <begin position="579"/>
        <end position="628"/>
    </location>
</feature>
<dbReference type="InterPro" id="IPR001965">
    <property type="entry name" value="Znf_PHD"/>
</dbReference>
<keyword evidence="9" id="KW-1185">Reference proteome</keyword>
<accession>A0A8S3TQ11</accession>
<dbReference type="OrthoDB" id="6128724at2759"/>
<proteinExistence type="predicted"/>
<evidence type="ECO:0000259" key="7">
    <source>
        <dbReference type="PROSITE" id="PS50966"/>
    </source>
</evidence>
<dbReference type="EMBL" id="CAJPWZ010002183">
    <property type="protein sequence ID" value="CAG2232445.1"/>
    <property type="molecule type" value="Genomic_DNA"/>
</dbReference>
<evidence type="ECO:0000313" key="8">
    <source>
        <dbReference type="EMBL" id="CAG2232445.1"/>
    </source>
</evidence>
<evidence type="ECO:0000256" key="4">
    <source>
        <dbReference type="PROSITE-ProRule" id="PRU00325"/>
    </source>
</evidence>
<keyword evidence="1" id="KW-0479">Metal-binding</keyword>
<dbReference type="Gene3D" id="3.30.40.10">
    <property type="entry name" value="Zinc/RING finger domain, C3HC4 (zinc finger)"/>
    <property type="match status" value="1"/>
</dbReference>
<dbReference type="AlphaFoldDB" id="A0A8S3TQ11"/>
<evidence type="ECO:0000259" key="6">
    <source>
        <dbReference type="PROSITE" id="PS50016"/>
    </source>
</evidence>
<feature type="compositionally biased region" description="Basic residues" evidence="5">
    <location>
        <begin position="335"/>
        <end position="344"/>
    </location>
</feature>
<dbReference type="InterPro" id="IPR013083">
    <property type="entry name" value="Znf_RING/FYVE/PHD"/>
</dbReference>